<evidence type="ECO:0000259" key="3">
    <source>
        <dbReference type="PROSITE" id="PS50943"/>
    </source>
</evidence>
<dbReference type="Proteomes" id="UP000318103">
    <property type="component" value="Unassembled WGS sequence"/>
</dbReference>
<dbReference type="GO" id="GO:0003677">
    <property type="term" value="F:DNA binding"/>
    <property type="evidence" value="ECO:0007669"/>
    <property type="project" value="InterPro"/>
</dbReference>
<keyword evidence="5" id="KW-1185">Reference proteome</keyword>
<dbReference type="SMART" id="SM00530">
    <property type="entry name" value="HTH_XRE"/>
    <property type="match status" value="1"/>
</dbReference>
<dbReference type="RefSeq" id="WP_079048845.1">
    <property type="nucleotide sequence ID" value="NZ_JBPJFI010000003.1"/>
</dbReference>
<dbReference type="SMART" id="SM00028">
    <property type="entry name" value="TPR"/>
    <property type="match status" value="9"/>
</dbReference>
<dbReference type="Pfam" id="PF13424">
    <property type="entry name" value="TPR_12"/>
    <property type="match status" value="3"/>
</dbReference>
<proteinExistence type="predicted"/>
<evidence type="ECO:0000256" key="1">
    <source>
        <dbReference type="PROSITE-ProRule" id="PRU00339"/>
    </source>
</evidence>
<dbReference type="SUPFAM" id="SSF52540">
    <property type="entry name" value="P-loop containing nucleoside triphosphate hydrolases"/>
    <property type="match status" value="1"/>
</dbReference>
<keyword evidence="1" id="KW-0802">TPR repeat</keyword>
<dbReference type="PROSITE" id="PS50943">
    <property type="entry name" value="HTH_CROC1"/>
    <property type="match status" value="1"/>
</dbReference>
<dbReference type="AlphaFoldDB" id="A0A542SXA5"/>
<dbReference type="Gene3D" id="3.40.50.300">
    <property type="entry name" value="P-loop containing nucleotide triphosphate hydrolases"/>
    <property type="match status" value="1"/>
</dbReference>
<dbReference type="Pfam" id="PF13560">
    <property type="entry name" value="HTH_31"/>
    <property type="match status" value="1"/>
</dbReference>
<organism evidence="4 5">
    <name type="scientific">Streptomyces puniciscabiei</name>
    <dbReference type="NCBI Taxonomy" id="164348"/>
    <lineage>
        <taxon>Bacteria</taxon>
        <taxon>Bacillati</taxon>
        <taxon>Actinomycetota</taxon>
        <taxon>Actinomycetes</taxon>
        <taxon>Kitasatosporales</taxon>
        <taxon>Streptomycetaceae</taxon>
        <taxon>Streptomyces</taxon>
    </lineage>
</organism>
<dbReference type="PANTHER" id="PTHR10098:SF108">
    <property type="entry name" value="TETRATRICOPEPTIDE REPEAT PROTEIN 28"/>
    <property type="match status" value="1"/>
</dbReference>
<gene>
    <name evidence="4" type="ORF">FB563_8222</name>
</gene>
<dbReference type="PROSITE" id="PS50005">
    <property type="entry name" value="TPR"/>
    <property type="match status" value="1"/>
</dbReference>
<feature type="region of interest" description="Disordered" evidence="2">
    <location>
        <begin position="879"/>
        <end position="915"/>
    </location>
</feature>
<evidence type="ECO:0000313" key="4">
    <source>
        <dbReference type="EMBL" id="TQK79229.1"/>
    </source>
</evidence>
<evidence type="ECO:0000313" key="5">
    <source>
        <dbReference type="Proteomes" id="UP000318103"/>
    </source>
</evidence>
<sequence>MGGSAFGELLRDCRLSAGWTQDELADRSGVSAHSISVLEAGRRQPRLSSVSRLAEALALDPRRREELLAAARTVSAPARAAVASETGRPRPGAPCQLPYDTRLFTGRARELDQLLALARSAPAGSASGMVVISAIDGMGGVGKSALAIRAGHRVRAQFPDGQLFVDLHGHTAGTAPVTPADALDWLLRSLGVAPQQIPEELSTRAALYRERLADTRTLIVLDNAASSAQVRPLLPGTPGCLVLITSRKRLTGLDDAHSLAVDLLPDTDAVALLREGAGHGRVPAGHPAAAELVRLCGHLPLAIRIAAARLRHHRGLGLQDLVDRLRDEHQRLAHLTDEDRSLTAVFATSFASLAPEEQDLLRLLGRFPGYDVDTCAVAALAGTDHRTAERLLESLLHHNLLVQRTPGRYLFHDLVGLYARSMAEDQTGETDRDAPLARLAGYYQHAAARANEHLARRTRPGRRLESAAPAALPALTDRAEALAWMRSEHRNLLALLGHPALAALPSFTVSVSADLAAFLLLEGRWSQAAALHQSAVTAAATAGDRRGEADALCDLGRARHATGDYRAAAELYERALAIHQELGDRHGEANDLHELGRIRLLTGEIREAAWLHERALAAFRALGDRLGEARALCDLGRARHSSGDSPAAIELTSQVLTLYRTMGDRRGEAAALHDLAYILDETGDRNSAGEFYQEALTIYEDLNSVQGVANTLRGLGRVRHAVGDHRGAAELHQRSLDACREAGSRHGEADSLLGLGRARDALGEDRDAVALYQQALALYREIGSRLGETSALLDLAALTERTADPRSALTLHQQALALARDTRRLLHEAHALEGAARCALALGDRAAALADLEDAVALYRRLGSPSAADTADWLSALRTHPSPAAEAGPPQWSTSTPTRSNPLTTMSRGRSERPS</sequence>
<feature type="repeat" description="TPR" evidence="1">
    <location>
        <begin position="549"/>
        <end position="582"/>
    </location>
</feature>
<dbReference type="GO" id="GO:0043531">
    <property type="term" value="F:ADP binding"/>
    <property type="evidence" value="ECO:0007669"/>
    <property type="project" value="InterPro"/>
</dbReference>
<reference evidence="4 5" key="1">
    <citation type="submission" date="2019-06" db="EMBL/GenBank/DDBJ databases">
        <title>Sequencing the genomes of 1000 actinobacteria strains.</title>
        <authorList>
            <person name="Klenk H.-P."/>
        </authorList>
    </citation>
    <scope>NUCLEOTIDE SEQUENCE [LARGE SCALE GENOMIC DNA]</scope>
    <source>
        <strain evidence="4 5">DSM 41929</strain>
    </source>
</reference>
<dbReference type="Gene3D" id="1.25.40.10">
    <property type="entry name" value="Tetratricopeptide repeat domain"/>
    <property type="match status" value="2"/>
</dbReference>
<dbReference type="Pfam" id="PF13374">
    <property type="entry name" value="TPR_10"/>
    <property type="match status" value="1"/>
</dbReference>
<dbReference type="SUPFAM" id="SSF47413">
    <property type="entry name" value="lambda repressor-like DNA-binding domains"/>
    <property type="match status" value="1"/>
</dbReference>
<feature type="domain" description="HTH cro/C1-type" evidence="3">
    <location>
        <begin position="10"/>
        <end position="64"/>
    </location>
</feature>
<dbReference type="PANTHER" id="PTHR10098">
    <property type="entry name" value="RAPSYN-RELATED"/>
    <property type="match status" value="1"/>
</dbReference>
<dbReference type="PRINTS" id="PR00364">
    <property type="entry name" value="DISEASERSIST"/>
</dbReference>
<feature type="compositionally biased region" description="Polar residues" evidence="2">
    <location>
        <begin position="891"/>
        <end position="908"/>
    </location>
</feature>
<dbReference type="OrthoDB" id="581105at2"/>
<protein>
    <submittedName>
        <fullName evidence="4">Tetratricopeptide repeat protein</fullName>
    </submittedName>
</protein>
<dbReference type="EMBL" id="VFNX01000007">
    <property type="protein sequence ID" value="TQK79229.1"/>
    <property type="molecule type" value="Genomic_DNA"/>
</dbReference>
<name>A0A542SXA5_9ACTN</name>
<dbReference type="InterPro" id="IPR011990">
    <property type="entry name" value="TPR-like_helical_dom_sf"/>
</dbReference>
<dbReference type="InterPro" id="IPR010982">
    <property type="entry name" value="Lambda_DNA-bd_dom_sf"/>
</dbReference>
<evidence type="ECO:0000256" key="2">
    <source>
        <dbReference type="SAM" id="MobiDB-lite"/>
    </source>
</evidence>
<comment type="caution">
    <text evidence="4">The sequence shown here is derived from an EMBL/GenBank/DDBJ whole genome shotgun (WGS) entry which is preliminary data.</text>
</comment>
<dbReference type="InterPro" id="IPR019734">
    <property type="entry name" value="TPR_rpt"/>
</dbReference>
<dbReference type="InterPro" id="IPR027417">
    <property type="entry name" value="P-loop_NTPase"/>
</dbReference>
<accession>A0A542SXA5</accession>
<dbReference type="CDD" id="cd00093">
    <property type="entry name" value="HTH_XRE"/>
    <property type="match status" value="1"/>
</dbReference>
<dbReference type="Gene3D" id="1.10.260.40">
    <property type="entry name" value="lambda repressor-like DNA-binding domains"/>
    <property type="match status" value="1"/>
</dbReference>
<dbReference type="InterPro" id="IPR001387">
    <property type="entry name" value="Cro/C1-type_HTH"/>
</dbReference>
<dbReference type="SUPFAM" id="SSF48452">
    <property type="entry name" value="TPR-like"/>
    <property type="match status" value="2"/>
</dbReference>